<organism evidence="1 2">
    <name type="scientific">Modestobacter versicolor</name>
    <dbReference type="NCBI Taxonomy" id="429133"/>
    <lineage>
        <taxon>Bacteria</taxon>
        <taxon>Bacillati</taxon>
        <taxon>Actinomycetota</taxon>
        <taxon>Actinomycetes</taxon>
        <taxon>Geodermatophilales</taxon>
        <taxon>Geodermatophilaceae</taxon>
        <taxon>Modestobacter</taxon>
    </lineage>
</organism>
<dbReference type="EMBL" id="QKNV01000230">
    <property type="protein sequence ID" value="PZA20043.1"/>
    <property type="molecule type" value="Genomic_DNA"/>
</dbReference>
<evidence type="ECO:0000313" key="2">
    <source>
        <dbReference type="Proteomes" id="UP000247602"/>
    </source>
</evidence>
<keyword evidence="2" id="KW-1185">Reference proteome</keyword>
<dbReference type="Proteomes" id="UP000247602">
    <property type="component" value="Unassembled WGS sequence"/>
</dbReference>
<reference evidence="1 2" key="1">
    <citation type="submission" date="2018-06" db="EMBL/GenBank/DDBJ databases">
        <title>Draft genome sequence of Modestobacter versicolor CP153-2.</title>
        <authorList>
            <person name="Gundlapally S.R."/>
        </authorList>
    </citation>
    <scope>NUCLEOTIDE SEQUENCE [LARGE SCALE GENOMIC DNA]</scope>
    <source>
        <strain evidence="1 2">CP153-2</strain>
    </source>
</reference>
<evidence type="ECO:0000313" key="1">
    <source>
        <dbReference type="EMBL" id="PZA20043.1"/>
    </source>
</evidence>
<name>A0A323V7E4_9ACTN</name>
<accession>A0A323V7E4</accession>
<dbReference type="AlphaFoldDB" id="A0A323V7E4"/>
<protein>
    <submittedName>
        <fullName evidence="1">Uncharacterized protein</fullName>
    </submittedName>
</protein>
<gene>
    <name evidence="1" type="ORF">DMO24_17480</name>
</gene>
<comment type="caution">
    <text evidence="1">The sequence shown here is derived from an EMBL/GenBank/DDBJ whole genome shotgun (WGS) entry which is preliminary data.</text>
</comment>
<sequence>MGTVFRGTWAVRTGLLTRAQLRSSAWRRLREDVYADAEQPDTHRLHARGACLVMPAGAALGGRTAAELHGLVDVAPVDLPVEVVLPPGVRWHPQPGLVVRTAPLDGDVVGRGPWLRWTSGENGRALLRESV</sequence>
<proteinExistence type="predicted"/>